<dbReference type="Proteomes" id="UP000887574">
    <property type="component" value="Unplaced"/>
</dbReference>
<evidence type="ECO:0000256" key="8">
    <source>
        <dbReference type="PROSITE-ProRule" id="PRU00192"/>
    </source>
</evidence>
<evidence type="ECO:0000313" key="14">
    <source>
        <dbReference type="WBParaSite" id="jg19831"/>
    </source>
</evidence>
<dbReference type="PROSITE" id="PS51263">
    <property type="entry name" value="ADF_H"/>
    <property type="match status" value="1"/>
</dbReference>
<evidence type="ECO:0000256" key="7">
    <source>
        <dbReference type="ARBA" id="ARBA00023212"/>
    </source>
</evidence>
<comment type="similarity">
    <text evidence="2">Belongs to the ABP1 family.</text>
</comment>
<dbReference type="PANTHER" id="PTHR10829">
    <property type="entry name" value="CORTACTIN AND DREBRIN"/>
    <property type="match status" value="1"/>
</dbReference>
<name>A0A915DII8_9BILA</name>
<evidence type="ECO:0000256" key="1">
    <source>
        <dbReference type="ARBA" id="ARBA00004245"/>
    </source>
</evidence>
<dbReference type="PRINTS" id="PR00452">
    <property type="entry name" value="SH3DOMAIN"/>
</dbReference>
<dbReference type="Pfam" id="PF00241">
    <property type="entry name" value="Cofilin_ADF"/>
    <property type="match status" value="1"/>
</dbReference>
<dbReference type="Gene3D" id="3.40.20.10">
    <property type="entry name" value="Severin"/>
    <property type="match status" value="1"/>
</dbReference>
<dbReference type="InterPro" id="IPR001452">
    <property type="entry name" value="SH3_domain"/>
</dbReference>
<dbReference type="FunFam" id="2.30.30.40:FF:000046">
    <property type="entry name" value="Drebrin-like protein isoform B"/>
    <property type="match status" value="1"/>
</dbReference>
<dbReference type="Pfam" id="PF14604">
    <property type="entry name" value="SH3_9"/>
    <property type="match status" value="1"/>
</dbReference>
<sequence>MTCNLLNHEKDLKNAFNTVSNSATGEQWCIFEYDGNSNIVKLGSTGESGGLEGLIEELNSGKIQYGFATTTAGNSAQRKIILIHWQGEGVPAARLANTAAHAEEIRRFVRLVHLTIYARNEEDVDSTVIAKQLASKLPMEFMGGSQQQAVSSNSTATNSQSSSTPGSNRSSMSTPWFWNEMRAEEESRRREEVQRKEEQQKTFAIERRQLESQLHQTHLNAAASNTNPKNLVKAQSVDSSSKKGKLIAGRTQLFEQKVAEIAKSMPKPLTKPKNFKFQVGVAKPGGLDQIPVNRQQQQQQPQSEGLPTVVECSFERRPIGKLNGVTQPPQIPVLPVHPVARKEAEVIEEAMELDLDKKNNQQQQQLDDAPPGDDQIREVVPGAGQTVRAKALWDYQAEDDTEISFDPEDVITEVEMIHDGWWRGKSPRNGLIGLFPSNYVELL</sequence>
<keyword evidence="5 9" id="KW-0175">Coiled coil</keyword>
<keyword evidence="13" id="KW-1185">Reference proteome</keyword>
<dbReference type="CDD" id="cd11960">
    <property type="entry name" value="SH3_Abp1_eu"/>
    <property type="match status" value="1"/>
</dbReference>
<dbReference type="AlphaFoldDB" id="A0A915DII8"/>
<dbReference type="InterPro" id="IPR002108">
    <property type="entry name" value="ADF-H"/>
</dbReference>
<dbReference type="GO" id="GO:0030864">
    <property type="term" value="C:cortical actin cytoskeleton"/>
    <property type="evidence" value="ECO:0007669"/>
    <property type="project" value="TreeGrafter"/>
</dbReference>
<dbReference type="Gene3D" id="2.30.30.40">
    <property type="entry name" value="SH3 Domains"/>
    <property type="match status" value="1"/>
</dbReference>
<accession>A0A915DII8</accession>
<feature type="compositionally biased region" description="Polar residues" evidence="10">
    <location>
        <begin position="164"/>
        <end position="176"/>
    </location>
</feature>
<evidence type="ECO:0000256" key="4">
    <source>
        <dbReference type="ARBA" id="ARBA00022490"/>
    </source>
</evidence>
<dbReference type="PANTHER" id="PTHR10829:SF25">
    <property type="entry name" value="DREBRIN-LIKE PROTEIN"/>
    <property type="match status" value="1"/>
</dbReference>
<evidence type="ECO:0000256" key="3">
    <source>
        <dbReference type="ARBA" id="ARBA00022443"/>
    </source>
</evidence>
<dbReference type="SMART" id="SM00326">
    <property type="entry name" value="SH3"/>
    <property type="match status" value="1"/>
</dbReference>
<dbReference type="InterPro" id="IPR029006">
    <property type="entry name" value="ADF-H/Gelsolin-like_dom_sf"/>
</dbReference>
<proteinExistence type="inferred from homology"/>
<dbReference type="SUPFAM" id="SSF55753">
    <property type="entry name" value="Actin depolymerizing proteins"/>
    <property type="match status" value="1"/>
</dbReference>
<dbReference type="GO" id="GO:0030833">
    <property type="term" value="P:regulation of actin filament polymerization"/>
    <property type="evidence" value="ECO:0007669"/>
    <property type="project" value="TreeGrafter"/>
</dbReference>
<reference evidence="14" key="1">
    <citation type="submission" date="2022-11" db="UniProtKB">
        <authorList>
            <consortium name="WormBaseParasite"/>
        </authorList>
    </citation>
    <scope>IDENTIFICATION</scope>
</reference>
<keyword evidence="6" id="KW-0009">Actin-binding</keyword>
<feature type="compositionally biased region" description="Low complexity" evidence="10">
    <location>
        <begin position="148"/>
        <end position="163"/>
    </location>
</feature>
<dbReference type="SMART" id="SM00102">
    <property type="entry name" value="ADF"/>
    <property type="match status" value="1"/>
</dbReference>
<dbReference type="WBParaSite" id="jg19831">
    <property type="protein sequence ID" value="jg19831"/>
    <property type="gene ID" value="jg19831"/>
</dbReference>
<keyword evidence="3 8" id="KW-0728">SH3 domain</keyword>
<evidence type="ECO:0000256" key="5">
    <source>
        <dbReference type="ARBA" id="ARBA00023054"/>
    </source>
</evidence>
<evidence type="ECO:0000256" key="6">
    <source>
        <dbReference type="ARBA" id="ARBA00023203"/>
    </source>
</evidence>
<dbReference type="GO" id="GO:0051015">
    <property type="term" value="F:actin filament binding"/>
    <property type="evidence" value="ECO:0007669"/>
    <property type="project" value="TreeGrafter"/>
</dbReference>
<keyword evidence="7" id="KW-0206">Cytoskeleton</keyword>
<dbReference type="InterPro" id="IPR035717">
    <property type="entry name" value="Drebrin-like_SH3"/>
</dbReference>
<protein>
    <submittedName>
        <fullName evidence="14">Drebrin-like protein</fullName>
    </submittedName>
</protein>
<feature type="domain" description="ADF-H" evidence="12">
    <location>
        <begin position="4"/>
        <end position="134"/>
    </location>
</feature>
<dbReference type="InterPro" id="IPR036028">
    <property type="entry name" value="SH3-like_dom_sf"/>
</dbReference>
<dbReference type="GO" id="GO:0005884">
    <property type="term" value="C:actin filament"/>
    <property type="evidence" value="ECO:0007669"/>
    <property type="project" value="TreeGrafter"/>
</dbReference>
<comment type="subcellular location">
    <subcellularLocation>
        <location evidence="1">Cytoplasm</location>
        <location evidence="1">Cytoskeleton</location>
    </subcellularLocation>
</comment>
<keyword evidence="4" id="KW-0963">Cytoplasm</keyword>
<evidence type="ECO:0000256" key="2">
    <source>
        <dbReference type="ARBA" id="ARBA00011039"/>
    </source>
</evidence>
<evidence type="ECO:0000259" key="11">
    <source>
        <dbReference type="PROSITE" id="PS50002"/>
    </source>
</evidence>
<evidence type="ECO:0000259" key="12">
    <source>
        <dbReference type="PROSITE" id="PS51263"/>
    </source>
</evidence>
<feature type="region of interest" description="Disordered" evidence="10">
    <location>
        <begin position="144"/>
        <end position="176"/>
    </location>
</feature>
<evidence type="ECO:0000313" key="13">
    <source>
        <dbReference type="Proteomes" id="UP000887574"/>
    </source>
</evidence>
<dbReference type="GO" id="GO:0030427">
    <property type="term" value="C:site of polarized growth"/>
    <property type="evidence" value="ECO:0007669"/>
    <property type="project" value="TreeGrafter"/>
</dbReference>
<dbReference type="PROSITE" id="PS50002">
    <property type="entry name" value="SH3"/>
    <property type="match status" value="1"/>
</dbReference>
<evidence type="ECO:0000256" key="10">
    <source>
        <dbReference type="SAM" id="MobiDB-lite"/>
    </source>
</evidence>
<dbReference type="SUPFAM" id="SSF50044">
    <property type="entry name" value="SH3-domain"/>
    <property type="match status" value="1"/>
</dbReference>
<feature type="domain" description="SH3" evidence="11">
    <location>
        <begin position="384"/>
        <end position="443"/>
    </location>
</feature>
<organism evidence="13 14">
    <name type="scientific">Ditylenchus dipsaci</name>
    <dbReference type="NCBI Taxonomy" id="166011"/>
    <lineage>
        <taxon>Eukaryota</taxon>
        <taxon>Metazoa</taxon>
        <taxon>Ecdysozoa</taxon>
        <taxon>Nematoda</taxon>
        <taxon>Chromadorea</taxon>
        <taxon>Rhabditida</taxon>
        <taxon>Tylenchina</taxon>
        <taxon>Tylenchomorpha</taxon>
        <taxon>Sphaerularioidea</taxon>
        <taxon>Anguinidae</taxon>
        <taxon>Anguininae</taxon>
        <taxon>Ditylenchus</taxon>
    </lineage>
</organism>
<feature type="coiled-coil region" evidence="9">
    <location>
        <begin position="181"/>
        <end position="213"/>
    </location>
</feature>
<evidence type="ECO:0000256" key="9">
    <source>
        <dbReference type="SAM" id="Coils"/>
    </source>
</evidence>